<evidence type="ECO:0008006" key="4">
    <source>
        <dbReference type="Google" id="ProtNLM"/>
    </source>
</evidence>
<name>A0ABQ2BWB3_9FLAO</name>
<organism evidence="2 3">
    <name type="scientific">Winogradskyella haliclonae</name>
    <dbReference type="NCBI Taxonomy" id="2048558"/>
    <lineage>
        <taxon>Bacteria</taxon>
        <taxon>Pseudomonadati</taxon>
        <taxon>Bacteroidota</taxon>
        <taxon>Flavobacteriia</taxon>
        <taxon>Flavobacteriales</taxon>
        <taxon>Flavobacteriaceae</taxon>
        <taxon>Winogradskyella</taxon>
    </lineage>
</organism>
<dbReference type="EMBL" id="BMDQ01000001">
    <property type="protein sequence ID" value="GGI56047.1"/>
    <property type="molecule type" value="Genomic_DNA"/>
</dbReference>
<gene>
    <name evidence="2" type="ORF">GCM10011444_03560</name>
</gene>
<evidence type="ECO:0000313" key="3">
    <source>
        <dbReference type="Proteomes" id="UP000624701"/>
    </source>
</evidence>
<comment type="caution">
    <text evidence="2">The sequence shown here is derived from an EMBL/GenBank/DDBJ whole genome shotgun (WGS) entry which is preliminary data.</text>
</comment>
<dbReference type="InterPro" id="IPR008969">
    <property type="entry name" value="CarboxyPept-like_regulatory"/>
</dbReference>
<dbReference type="Proteomes" id="UP000624701">
    <property type="component" value="Unassembled WGS sequence"/>
</dbReference>
<dbReference type="SUPFAM" id="SSF49464">
    <property type="entry name" value="Carboxypeptidase regulatory domain-like"/>
    <property type="match status" value="1"/>
</dbReference>
<dbReference type="RefSeq" id="WP_188372986.1">
    <property type="nucleotide sequence ID" value="NZ_BMDQ01000001.1"/>
</dbReference>
<evidence type="ECO:0000256" key="1">
    <source>
        <dbReference type="SAM" id="SignalP"/>
    </source>
</evidence>
<evidence type="ECO:0000313" key="2">
    <source>
        <dbReference type="EMBL" id="GGI56047.1"/>
    </source>
</evidence>
<accession>A0ABQ2BWB3</accession>
<dbReference type="Pfam" id="PF13715">
    <property type="entry name" value="CarbopepD_reg_2"/>
    <property type="match status" value="1"/>
</dbReference>
<keyword evidence="3" id="KW-1185">Reference proteome</keyword>
<proteinExistence type="predicted"/>
<sequence>MISRITFVLLLFSCLVTYAQTLKGKVIDVTTKEPLEMVSVYFNNTTIGTTTNTKGEFSIDYNGAVQSPLIISYLGYDKVVISDYRNLLFLNVELKEASNQLDEVVINADDGLTRKQKLRIFRDQFLGTSKYGKTCKILNEDDLILRYDKKGKQLSVSAKAPLEIENRALKYHITYELVDFEVVFNYIDLFRNDFNVYSTYYSGSSLYKDKNIENKESILRQRRKVYIGSIQHFMRSIFRGDLKKEKYRIFKRGFGVKITEHIFVKDLDSTNFKEVKLSGKLTITHKGKSQSDLIPETDKFYIDEFGNFVPAQALFFNGAMGNQRIGDTLPLDYGLDNNSQNSENSSQIINEEFLEGSWQVVNVDKSPKEAPFSLMVDSFKEAKFTFNSNRTCKLETTVDKGYFSLMTSVINQSTWDIYELDNNSFINIVNNGKTQMELLVTTEGKDIYFTIGKEREPSYFVLRVVKE</sequence>
<keyword evidence="1" id="KW-0732">Signal</keyword>
<reference evidence="3" key="1">
    <citation type="journal article" date="2019" name="Int. J. Syst. Evol. Microbiol.">
        <title>The Global Catalogue of Microorganisms (GCM) 10K type strain sequencing project: providing services to taxonomists for standard genome sequencing and annotation.</title>
        <authorList>
            <consortium name="The Broad Institute Genomics Platform"/>
            <consortium name="The Broad Institute Genome Sequencing Center for Infectious Disease"/>
            <person name="Wu L."/>
            <person name="Ma J."/>
        </authorList>
    </citation>
    <scope>NUCLEOTIDE SEQUENCE [LARGE SCALE GENOMIC DNA]</scope>
    <source>
        <strain evidence="3">CCM 8681</strain>
    </source>
</reference>
<feature type="chain" id="PRO_5046497166" description="Carboxypeptidase-like regulatory domain-containing protein" evidence="1">
    <location>
        <begin position="20"/>
        <end position="467"/>
    </location>
</feature>
<protein>
    <recommendedName>
        <fullName evidence="4">Carboxypeptidase-like regulatory domain-containing protein</fullName>
    </recommendedName>
</protein>
<feature type="signal peptide" evidence="1">
    <location>
        <begin position="1"/>
        <end position="19"/>
    </location>
</feature>